<evidence type="ECO:0000313" key="2">
    <source>
        <dbReference type="Proteomes" id="UP000032668"/>
    </source>
</evidence>
<name>A0A0D6PF83_9PROT</name>
<comment type="caution">
    <text evidence="1">The sequence shown here is derived from an EMBL/GenBank/DDBJ whole genome shotgun (WGS) entry which is preliminary data.</text>
</comment>
<dbReference type="RefSeq" id="WP_048877974.1">
    <property type="nucleotide sequence ID" value="NZ_BANC01000022.1"/>
</dbReference>
<organism evidence="1 2">
    <name type="scientific">Acidocella aminolytica 101 = DSM 11237</name>
    <dbReference type="NCBI Taxonomy" id="1120923"/>
    <lineage>
        <taxon>Bacteria</taxon>
        <taxon>Pseudomonadati</taxon>
        <taxon>Pseudomonadota</taxon>
        <taxon>Alphaproteobacteria</taxon>
        <taxon>Acetobacterales</taxon>
        <taxon>Acidocellaceae</taxon>
        <taxon>Acidocella</taxon>
    </lineage>
</organism>
<proteinExistence type="predicted"/>
<protein>
    <submittedName>
        <fullName evidence="1">Inositol monophosphatase</fullName>
    </submittedName>
</protein>
<evidence type="ECO:0000313" key="1">
    <source>
        <dbReference type="EMBL" id="GAN79519.1"/>
    </source>
</evidence>
<reference evidence="1 2" key="1">
    <citation type="submission" date="2012-11" db="EMBL/GenBank/DDBJ databases">
        <title>Whole genome sequence of Acidocella aminolytica 101 = DSM 11237.</title>
        <authorList>
            <person name="Azuma Y."/>
            <person name="Higashiura N."/>
            <person name="Hirakawa H."/>
            <person name="Matsushita K."/>
        </authorList>
    </citation>
    <scope>NUCLEOTIDE SEQUENCE [LARGE SCALE GENOMIC DNA]</scope>
    <source>
        <strain evidence="2">101 / DSM 11237</strain>
    </source>
</reference>
<sequence length="127" mass="13453">MVEIETGIFVDLDLAEGLCARVYVRNVPALAPDFSVEPGEAQRWAAALVEADKQNHSFFGLVGDGVPVLGLIDQPVSGGWRQADGIEFIGPFGSVPGCRRRAALGEANCLAQARNGSRQMSALLSRG</sequence>
<dbReference type="EMBL" id="BANC01000022">
    <property type="protein sequence ID" value="GAN79519.1"/>
    <property type="molecule type" value="Genomic_DNA"/>
</dbReference>
<dbReference type="STRING" id="1120923.SAMN02746095_02923"/>
<gene>
    <name evidence="1" type="ORF">Aam_022_006</name>
</gene>
<dbReference type="AlphaFoldDB" id="A0A0D6PF83"/>
<accession>A0A0D6PF83</accession>
<dbReference type="Proteomes" id="UP000032668">
    <property type="component" value="Unassembled WGS sequence"/>
</dbReference>
<keyword evidence="2" id="KW-1185">Reference proteome</keyword>